<protein>
    <submittedName>
        <fullName evidence="2">Uncharacterized protein</fullName>
    </submittedName>
</protein>
<feature type="transmembrane region" description="Helical" evidence="1">
    <location>
        <begin position="156"/>
        <end position="178"/>
    </location>
</feature>
<dbReference type="EMBL" id="JBJKTR010000010">
    <property type="protein sequence ID" value="KAL3357300.1"/>
    <property type="molecule type" value="Genomic_DNA"/>
</dbReference>
<evidence type="ECO:0000313" key="3">
    <source>
        <dbReference type="Proteomes" id="UP001627284"/>
    </source>
</evidence>
<keyword evidence="1" id="KW-1133">Transmembrane helix</keyword>
<keyword evidence="3" id="KW-1185">Reference proteome</keyword>
<dbReference type="Proteomes" id="UP001627284">
    <property type="component" value="Unassembled WGS sequence"/>
</dbReference>
<reference evidence="2 3" key="1">
    <citation type="submission" date="2024-05" db="EMBL/GenBank/DDBJ databases">
        <title>De novo assembly of an allotetraploid wild potato.</title>
        <authorList>
            <person name="Hosaka A.J."/>
        </authorList>
    </citation>
    <scope>NUCLEOTIDE SEQUENCE [LARGE SCALE GENOMIC DNA]</scope>
    <source>
        <tissue evidence="2">Young leaves</tissue>
    </source>
</reference>
<evidence type="ECO:0000256" key="1">
    <source>
        <dbReference type="SAM" id="Phobius"/>
    </source>
</evidence>
<keyword evidence="1" id="KW-0812">Transmembrane</keyword>
<proteinExistence type="predicted"/>
<accession>A0ABD2TMR0</accession>
<comment type="caution">
    <text evidence="2">The sequence shown here is derived from an EMBL/GenBank/DDBJ whole genome shotgun (WGS) entry which is preliminary data.</text>
</comment>
<sequence length="193" mass="21196">MTVNGFSFCSFSQKIQLMAEQKDEAEVNQSTEQSQSFVEVISRSTGKTWRFAAGTEAKFALKFINSSSIDSILANQPATYVEAVKDGEVPVIFGPNSILVNYGKGWKLQPVTETTKGFSRGMPDDYAAARPEYIPPVSDNSHSAKRSSQAPLSPVYIGKILLVFVLMFLIGAVFTLLLDNLPQLLSRYGLDVE</sequence>
<keyword evidence="1" id="KW-0472">Membrane</keyword>
<organism evidence="2 3">
    <name type="scientific">Solanum stoloniferum</name>
    <dbReference type="NCBI Taxonomy" id="62892"/>
    <lineage>
        <taxon>Eukaryota</taxon>
        <taxon>Viridiplantae</taxon>
        <taxon>Streptophyta</taxon>
        <taxon>Embryophyta</taxon>
        <taxon>Tracheophyta</taxon>
        <taxon>Spermatophyta</taxon>
        <taxon>Magnoliopsida</taxon>
        <taxon>eudicotyledons</taxon>
        <taxon>Gunneridae</taxon>
        <taxon>Pentapetalae</taxon>
        <taxon>asterids</taxon>
        <taxon>lamiids</taxon>
        <taxon>Solanales</taxon>
        <taxon>Solanaceae</taxon>
        <taxon>Solanoideae</taxon>
        <taxon>Solaneae</taxon>
        <taxon>Solanum</taxon>
    </lineage>
</organism>
<evidence type="ECO:0000313" key="2">
    <source>
        <dbReference type="EMBL" id="KAL3357300.1"/>
    </source>
</evidence>
<dbReference type="AlphaFoldDB" id="A0ABD2TMR0"/>
<dbReference type="PANTHER" id="PTHR36396:SF1">
    <property type="entry name" value="MALTASE-GLUCOAMYLASE, INTESTINAL PROTEIN"/>
    <property type="match status" value="1"/>
</dbReference>
<gene>
    <name evidence="2" type="ORF">AABB24_017808</name>
</gene>
<dbReference type="PANTHER" id="PTHR36396">
    <property type="entry name" value="MALTASE-GLUCOAMYLASE, INTESTINAL PROTEIN"/>
    <property type="match status" value="1"/>
</dbReference>
<name>A0ABD2TMR0_9SOLN</name>